<dbReference type="SUPFAM" id="SSF55874">
    <property type="entry name" value="ATPase domain of HSP90 chaperone/DNA topoisomerase II/histidine kinase"/>
    <property type="match status" value="1"/>
</dbReference>
<dbReference type="GO" id="GO:0000155">
    <property type="term" value="F:phosphorelay sensor kinase activity"/>
    <property type="evidence" value="ECO:0007669"/>
    <property type="project" value="InterPro"/>
</dbReference>
<dbReference type="Pfam" id="PF00672">
    <property type="entry name" value="HAMP"/>
    <property type="match status" value="1"/>
</dbReference>
<evidence type="ECO:0000256" key="8">
    <source>
        <dbReference type="SAM" id="Phobius"/>
    </source>
</evidence>
<keyword evidence="5" id="KW-0808">Transferase</keyword>
<evidence type="ECO:0000259" key="10">
    <source>
        <dbReference type="PROSITE" id="PS50885"/>
    </source>
</evidence>
<dbReference type="InterPro" id="IPR003661">
    <property type="entry name" value="HisK_dim/P_dom"/>
</dbReference>
<dbReference type="PRINTS" id="PR00344">
    <property type="entry name" value="BCTRLSENSOR"/>
</dbReference>
<dbReference type="CDD" id="cd00075">
    <property type="entry name" value="HATPase"/>
    <property type="match status" value="1"/>
</dbReference>
<name>A0A943G2Y6_9FIRM</name>
<evidence type="ECO:0000256" key="5">
    <source>
        <dbReference type="ARBA" id="ARBA00022679"/>
    </source>
</evidence>
<evidence type="ECO:0000259" key="9">
    <source>
        <dbReference type="PROSITE" id="PS50109"/>
    </source>
</evidence>
<keyword evidence="8" id="KW-0472">Membrane</keyword>
<dbReference type="EC" id="2.7.13.3" evidence="3"/>
<dbReference type="Pfam" id="PF02518">
    <property type="entry name" value="HATPase_c"/>
    <property type="match status" value="1"/>
</dbReference>
<protein>
    <recommendedName>
        <fullName evidence="3">histidine kinase</fullName>
        <ecNumber evidence="3">2.7.13.3</ecNumber>
    </recommendedName>
</protein>
<feature type="transmembrane region" description="Helical" evidence="8">
    <location>
        <begin position="12"/>
        <end position="32"/>
    </location>
</feature>
<organism evidence="11 12">
    <name type="scientific">Faecalibacterium prausnitzii</name>
    <dbReference type="NCBI Taxonomy" id="853"/>
    <lineage>
        <taxon>Bacteria</taxon>
        <taxon>Bacillati</taxon>
        <taxon>Bacillota</taxon>
        <taxon>Clostridia</taxon>
        <taxon>Eubacteriales</taxon>
        <taxon>Oscillospiraceae</taxon>
        <taxon>Faecalibacterium</taxon>
    </lineage>
</organism>
<comment type="catalytic activity">
    <reaction evidence="1">
        <text>ATP + protein L-histidine = ADP + protein N-phospho-L-histidine.</text>
        <dbReference type="EC" id="2.7.13.3"/>
    </reaction>
</comment>
<evidence type="ECO:0000256" key="4">
    <source>
        <dbReference type="ARBA" id="ARBA00022553"/>
    </source>
</evidence>
<dbReference type="Gene3D" id="6.10.340.10">
    <property type="match status" value="1"/>
</dbReference>
<dbReference type="InterPro" id="IPR050736">
    <property type="entry name" value="Sensor_HK_Regulatory"/>
</dbReference>
<proteinExistence type="predicted"/>
<dbReference type="PANTHER" id="PTHR43711">
    <property type="entry name" value="TWO-COMPONENT HISTIDINE KINASE"/>
    <property type="match status" value="1"/>
</dbReference>
<dbReference type="PROSITE" id="PS50109">
    <property type="entry name" value="HIS_KIN"/>
    <property type="match status" value="1"/>
</dbReference>
<dbReference type="Gene3D" id="1.10.287.130">
    <property type="match status" value="1"/>
</dbReference>
<comment type="subcellular location">
    <subcellularLocation>
        <location evidence="2">Membrane</location>
    </subcellularLocation>
</comment>
<dbReference type="InterPro" id="IPR036890">
    <property type="entry name" value="HATPase_C_sf"/>
</dbReference>
<dbReference type="FunFam" id="1.10.287.130:FF:000001">
    <property type="entry name" value="Two-component sensor histidine kinase"/>
    <property type="match status" value="1"/>
</dbReference>
<dbReference type="AlphaFoldDB" id="A0A943G2Y6"/>
<evidence type="ECO:0000256" key="3">
    <source>
        <dbReference type="ARBA" id="ARBA00012438"/>
    </source>
</evidence>
<dbReference type="Pfam" id="PF00512">
    <property type="entry name" value="HisKA"/>
    <property type="match status" value="1"/>
</dbReference>
<dbReference type="Proteomes" id="UP000733372">
    <property type="component" value="Unassembled WGS sequence"/>
</dbReference>
<dbReference type="SUPFAM" id="SSF158472">
    <property type="entry name" value="HAMP domain-like"/>
    <property type="match status" value="1"/>
</dbReference>
<dbReference type="InterPro" id="IPR005467">
    <property type="entry name" value="His_kinase_dom"/>
</dbReference>
<keyword evidence="7" id="KW-0902">Two-component regulatory system</keyword>
<gene>
    <name evidence="11" type="ORF">KHW66_10435</name>
</gene>
<evidence type="ECO:0000313" key="12">
    <source>
        <dbReference type="Proteomes" id="UP000733372"/>
    </source>
</evidence>
<dbReference type="CDD" id="cd06225">
    <property type="entry name" value="HAMP"/>
    <property type="match status" value="1"/>
</dbReference>
<dbReference type="InterPro" id="IPR004358">
    <property type="entry name" value="Sig_transdc_His_kin-like_C"/>
</dbReference>
<evidence type="ECO:0000313" key="11">
    <source>
        <dbReference type="EMBL" id="MBS5688391.1"/>
    </source>
</evidence>
<dbReference type="InterPro" id="IPR003594">
    <property type="entry name" value="HATPase_dom"/>
</dbReference>
<feature type="domain" description="HAMP" evidence="10">
    <location>
        <begin position="196"/>
        <end position="250"/>
    </location>
</feature>
<dbReference type="InterPro" id="IPR036097">
    <property type="entry name" value="HisK_dim/P_sf"/>
</dbReference>
<dbReference type="SMART" id="SM00304">
    <property type="entry name" value="HAMP"/>
    <property type="match status" value="1"/>
</dbReference>
<evidence type="ECO:0000256" key="7">
    <source>
        <dbReference type="ARBA" id="ARBA00023012"/>
    </source>
</evidence>
<dbReference type="CDD" id="cd00082">
    <property type="entry name" value="HisKA"/>
    <property type="match status" value="1"/>
</dbReference>
<feature type="transmembrane region" description="Helical" evidence="8">
    <location>
        <begin position="173"/>
        <end position="195"/>
    </location>
</feature>
<keyword evidence="8" id="KW-1133">Transmembrane helix</keyword>
<keyword evidence="8" id="KW-0812">Transmembrane</keyword>
<dbReference type="PANTHER" id="PTHR43711:SF1">
    <property type="entry name" value="HISTIDINE KINASE 1"/>
    <property type="match status" value="1"/>
</dbReference>
<evidence type="ECO:0000256" key="2">
    <source>
        <dbReference type="ARBA" id="ARBA00004370"/>
    </source>
</evidence>
<dbReference type="Gene3D" id="3.30.565.10">
    <property type="entry name" value="Histidine kinase-like ATPase, C-terminal domain"/>
    <property type="match status" value="1"/>
</dbReference>
<reference evidence="11" key="1">
    <citation type="submission" date="2021-02" db="EMBL/GenBank/DDBJ databases">
        <title>Infant gut strain persistence is associated with maternal origin, phylogeny, and functional potential including surface adhesion and iron acquisition.</title>
        <authorList>
            <person name="Lou Y.C."/>
        </authorList>
    </citation>
    <scope>NUCLEOTIDE SEQUENCE</scope>
    <source>
        <strain evidence="11">L3_101_367G1_dasL3_101_367G1_metabat.metabat.26</strain>
    </source>
</reference>
<comment type="caution">
    <text evidence="11">The sequence shown here is derived from an EMBL/GenBank/DDBJ whole genome shotgun (WGS) entry which is preliminary data.</text>
</comment>
<dbReference type="PROSITE" id="PS50885">
    <property type="entry name" value="HAMP"/>
    <property type="match status" value="1"/>
</dbReference>
<dbReference type="SMART" id="SM00388">
    <property type="entry name" value="HisKA"/>
    <property type="match status" value="1"/>
</dbReference>
<dbReference type="SUPFAM" id="SSF47384">
    <property type="entry name" value="Homodimeric domain of signal transducing histidine kinase"/>
    <property type="match status" value="1"/>
</dbReference>
<feature type="domain" description="Histidine kinase" evidence="9">
    <location>
        <begin position="258"/>
        <end position="472"/>
    </location>
</feature>
<evidence type="ECO:0000256" key="1">
    <source>
        <dbReference type="ARBA" id="ARBA00000085"/>
    </source>
</evidence>
<keyword evidence="4" id="KW-0597">Phosphoprotein</keyword>
<dbReference type="InterPro" id="IPR003660">
    <property type="entry name" value="HAMP_dom"/>
</dbReference>
<dbReference type="EMBL" id="JAGZAM010000022">
    <property type="protein sequence ID" value="MBS5688391.1"/>
    <property type="molecule type" value="Genomic_DNA"/>
</dbReference>
<dbReference type="RefSeq" id="WP_435144324.1">
    <property type="nucleotide sequence ID" value="NZ_CP170812.1"/>
</dbReference>
<dbReference type="GO" id="GO:0016020">
    <property type="term" value="C:membrane"/>
    <property type="evidence" value="ECO:0007669"/>
    <property type="project" value="UniProtKB-SubCell"/>
</dbReference>
<dbReference type="SMART" id="SM00387">
    <property type="entry name" value="HATPase_c"/>
    <property type="match status" value="1"/>
</dbReference>
<evidence type="ECO:0000256" key="6">
    <source>
        <dbReference type="ARBA" id="ARBA00022777"/>
    </source>
</evidence>
<keyword evidence="6 11" id="KW-0418">Kinase</keyword>
<accession>A0A943G2Y6</accession>
<sequence>MRSGITRRWLRGSLLITVLLVLLVEVMFLYSATRSYYNGVQQTMYRRFSSITGQLKMYTGETSQKTAASRSVALRRMVEQFSDKDKYEFMLLDSYGGVIASSSGTDAEGIVTRTDFEQAQDAVDGQGIAIYRTQSGEMVMAACCLVPYAAEDVAAMRLVTSLTLVEEQLKRTVVVALIMGAAVLAFTIMSGLYFVRSIVVPLGQVERTAAGIARGELDVRLPVTGDERDEVDRLRGTINRMAEGLEETEKMKNEFISSVSHELRTPLTSIRGWVETLRTLDDPSDENYRKGLEIINNETARLYNMVEELLDFSRLQNGRLKMTCRPLDLVAELTDAVLFCEARIQREGLVLVYNEPEEMIPVYADPDRLRQVFINILDNAIKYSAPGGRITVKLWAGEYKAFVEILDQGRGIPPEDLENVKTKFYKGSNSVRGSGIGLALVDSIMTALDGTMDIKSTLGRGTVVTLGLPLYKNKKPFS</sequence>